<dbReference type="EMBL" id="RWJN01000676">
    <property type="protein sequence ID" value="TCD60030.1"/>
    <property type="molecule type" value="Genomic_DNA"/>
</dbReference>
<keyword evidence="2" id="KW-1185">Reference proteome</keyword>
<dbReference type="Proteomes" id="UP000292702">
    <property type="component" value="Unassembled WGS sequence"/>
</dbReference>
<name>A0A4R0R055_9APHY</name>
<organism evidence="1 2">
    <name type="scientific">Steccherinum ochraceum</name>
    <dbReference type="NCBI Taxonomy" id="92696"/>
    <lineage>
        <taxon>Eukaryota</taxon>
        <taxon>Fungi</taxon>
        <taxon>Dikarya</taxon>
        <taxon>Basidiomycota</taxon>
        <taxon>Agaricomycotina</taxon>
        <taxon>Agaricomycetes</taxon>
        <taxon>Polyporales</taxon>
        <taxon>Steccherinaceae</taxon>
        <taxon>Steccherinum</taxon>
    </lineage>
</organism>
<evidence type="ECO:0000313" key="1">
    <source>
        <dbReference type="EMBL" id="TCD60030.1"/>
    </source>
</evidence>
<dbReference type="AlphaFoldDB" id="A0A4R0R055"/>
<gene>
    <name evidence="1" type="ORF">EIP91_010861</name>
</gene>
<reference evidence="1 2" key="1">
    <citation type="submission" date="2018-11" db="EMBL/GenBank/DDBJ databases">
        <title>Genome assembly of Steccherinum ochraceum LE-BIN_3174, the white-rot fungus of the Steccherinaceae family (The Residual Polyporoid clade, Polyporales, Basidiomycota).</title>
        <authorList>
            <person name="Fedorova T.V."/>
            <person name="Glazunova O.A."/>
            <person name="Landesman E.O."/>
            <person name="Moiseenko K.V."/>
            <person name="Psurtseva N.V."/>
            <person name="Savinova O.S."/>
            <person name="Shakhova N.V."/>
            <person name="Tyazhelova T.V."/>
            <person name="Vasina D.V."/>
        </authorList>
    </citation>
    <scope>NUCLEOTIDE SEQUENCE [LARGE SCALE GENOMIC DNA]</scope>
    <source>
        <strain evidence="1 2">LE-BIN_3174</strain>
    </source>
</reference>
<sequence length="214" mass="24488">MALGEMFARTKTASSLQQIVVKCGSQDQINAFGRLVRACGSGLRRIAISVDEYEFSSGDFERDWLQLGLGSLSSLTTLSLHATIEVLAIHDLFYFKLFLDILAASPLPTLQHLTMLTHIYCPDEHWDTFLEYVVSPEQGMDWAKLRALLKRCEALQRVDFTMRKMYDFHDQHLDEVREIVLRELGEWEESGILKVQIDRDENLAVAMPTTPLHE</sequence>
<comment type="caution">
    <text evidence="1">The sequence shown here is derived from an EMBL/GenBank/DDBJ whole genome shotgun (WGS) entry which is preliminary data.</text>
</comment>
<protein>
    <recommendedName>
        <fullName evidence="3">F-box domain-containing protein</fullName>
    </recommendedName>
</protein>
<proteinExistence type="predicted"/>
<accession>A0A4R0R055</accession>
<evidence type="ECO:0000313" key="2">
    <source>
        <dbReference type="Proteomes" id="UP000292702"/>
    </source>
</evidence>
<evidence type="ECO:0008006" key="3">
    <source>
        <dbReference type="Google" id="ProtNLM"/>
    </source>
</evidence>